<name>A0A5B6VSZ2_9ROSI</name>
<dbReference type="InterPro" id="IPR001906">
    <property type="entry name" value="Terpene_synth_N"/>
</dbReference>
<evidence type="ECO:0000256" key="2">
    <source>
        <dbReference type="ARBA" id="ARBA00022842"/>
    </source>
</evidence>
<gene>
    <name evidence="7" type="ORF">EPI10_022722</name>
</gene>
<evidence type="ECO:0000313" key="7">
    <source>
        <dbReference type="EMBL" id="KAA3472223.1"/>
    </source>
</evidence>
<evidence type="ECO:0000256" key="4">
    <source>
        <dbReference type="SAM" id="MobiDB-lite"/>
    </source>
</evidence>
<dbReference type="AlphaFoldDB" id="A0A5B6VSZ2"/>
<dbReference type="FunFam" id="1.50.10.130:FF:000001">
    <property type="entry name" value="Isoprene synthase, chloroplastic"/>
    <property type="match status" value="1"/>
</dbReference>
<dbReference type="InterPro" id="IPR005630">
    <property type="entry name" value="Terpene_synthase_metal-bd"/>
</dbReference>
<dbReference type="OrthoDB" id="1877784at2759"/>
<protein>
    <submittedName>
        <fullName evidence="7">(+)-delta-cadinene synthase isozyme XC14-like</fullName>
    </submittedName>
</protein>
<dbReference type="Proteomes" id="UP000325315">
    <property type="component" value="Unassembled WGS sequence"/>
</dbReference>
<evidence type="ECO:0000313" key="8">
    <source>
        <dbReference type="Proteomes" id="UP000325315"/>
    </source>
</evidence>
<dbReference type="Pfam" id="PF03936">
    <property type="entry name" value="Terpene_synth_C"/>
    <property type="match status" value="1"/>
</dbReference>
<keyword evidence="1" id="KW-0479">Metal-binding</keyword>
<dbReference type="GO" id="GO:0000287">
    <property type="term" value="F:magnesium ion binding"/>
    <property type="evidence" value="ECO:0007669"/>
    <property type="project" value="InterPro"/>
</dbReference>
<comment type="caution">
    <text evidence="7">The sequence shown here is derived from an EMBL/GenBank/DDBJ whole genome shotgun (WGS) entry which is preliminary data.</text>
</comment>
<dbReference type="EMBL" id="SMMG02000005">
    <property type="protein sequence ID" value="KAA3472223.1"/>
    <property type="molecule type" value="Genomic_DNA"/>
</dbReference>
<evidence type="ECO:0000259" key="6">
    <source>
        <dbReference type="Pfam" id="PF03936"/>
    </source>
</evidence>
<feature type="domain" description="Terpene synthase N-terminal" evidence="5">
    <location>
        <begin position="28"/>
        <end position="201"/>
    </location>
</feature>
<dbReference type="PANTHER" id="PTHR31225">
    <property type="entry name" value="OS04G0344100 PROTEIN-RELATED"/>
    <property type="match status" value="1"/>
</dbReference>
<dbReference type="Gene3D" id="1.50.10.130">
    <property type="entry name" value="Terpene synthase, N-terminal domain"/>
    <property type="match status" value="1"/>
</dbReference>
<dbReference type="SUPFAM" id="SSF48239">
    <property type="entry name" value="Terpenoid cyclases/Protein prenyltransferases"/>
    <property type="match status" value="1"/>
</dbReference>
<feature type="domain" description="Terpene synthase metal-binding" evidence="6">
    <location>
        <begin position="244"/>
        <end position="302"/>
    </location>
</feature>
<evidence type="ECO:0000256" key="3">
    <source>
        <dbReference type="ARBA" id="ARBA00023239"/>
    </source>
</evidence>
<accession>A0A5B6VSZ2</accession>
<proteinExistence type="predicted"/>
<dbReference type="InterPro" id="IPR008930">
    <property type="entry name" value="Terpenoid_cyclase/PrenylTrfase"/>
</dbReference>
<dbReference type="GO" id="GO:0016114">
    <property type="term" value="P:terpenoid biosynthetic process"/>
    <property type="evidence" value="ECO:0007669"/>
    <property type="project" value="InterPro"/>
</dbReference>
<organism evidence="7 8">
    <name type="scientific">Gossypium australe</name>
    <dbReference type="NCBI Taxonomy" id="47621"/>
    <lineage>
        <taxon>Eukaryota</taxon>
        <taxon>Viridiplantae</taxon>
        <taxon>Streptophyta</taxon>
        <taxon>Embryophyta</taxon>
        <taxon>Tracheophyta</taxon>
        <taxon>Spermatophyta</taxon>
        <taxon>Magnoliopsida</taxon>
        <taxon>eudicotyledons</taxon>
        <taxon>Gunneridae</taxon>
        <taxon>Pentapetalae</taxon>
        <taxon>rosids</taxon>
        <taxon>malvids</taxon>
        <taxon>Malvales</taxon>
        <taxon>Malvaceae</taxon>
        <taxon>Malvoideae</taxon>
        <taxon>Gossypium</taxon>
    </lineage>
</organism>
<keyword evidence="3" id="KW-0456">Lyase</keyword>
<dbReference type="Pfam" id="PF01397">
    <property type="entry name" value="Terpene_synth"/>
    <property type="match status" value="1"/>
</dbReference>
<keyword evidence="2" id="KW-0460">Magnesium</keyword>
<dbReference type="GO" id="GO:0010333">
    <property type="term" value="F:terpene synthase activity"/>
    <property type="evidence" value="ECO:0007669"/>
    <property type="project" value="InterPro"/>
</dbReference>
<dbReference type="PANTHER" id="PTHR31225:SF240">
    <property type="entry name" value="(+)-DELTA-CADINENE SYNTHASE"/>
    <property type="match status" value="1"/>
</dbReference>
<keyword evidence="8" id="KW-1185">Reference proteome</keyword>
<dbReference type="InterPro" id="IPR050148">
    <property type="entry name" value="Terpene_synthase-like"/>
</dbReference>
<dbReference type="InterPro" id="IPR008949">
    <property type="entry name" value="Isoprenoid_synthase_dom_sf"/>
</dbReference>
<dbReference type="InterPro" id="IPR036965">
    <property type="entry name" value="Terpene_synth_N_sf"/>
</dbReference>
<dbReference type="SUPFAM" id="SSF48576">
    <property type="entry name" value="Terpenoid synthases"/>
    <property type="match status" value="1"/>
</dbReference>
<sequence>MSSSKLPSSTHGSMSNQKRSSANFHPNIWGDIFLSSPSTNVDATTKLQHEELKEEVRRMIKVVMDDELFYRLRLIDTIKRLGVSYHFEREIEEVLLNMYELDYEDGQTLETTSLHFRLLRENGFGVPCEWFNKFKDDEGNFNMSLTSDVKGLLELYEASHLRVHGEDILEEAFGFTTTHLCLAEAAGTIEYPLSALVSHALYQPIRKGLPTLEARRFISIYRDDASHNKTLLKFAELDFNLWGKSLDLPTKLPFVRDRLVEAYFWALGVYFEPQYSFAREILAKTMVMTSIMDDIYDAYGTL</sequence>
<reference evidence="8" key="1">
    <citation type="journal article" date="2019" name="Plant Biotechnol. J.">
        <title>Genome sequencing of the Australian wild diploid species Gossypium australe highlights disease resistance and delayed gland morphogenesis.</title>
        <authorList>
            <person name="Cai Y."/>
            <person name="Cai X."/>
            <person name="Wang Q."/>
            <person name="Wang P."/>
            <person name="Zhang Y."/>
            <person name="Cai C."/>
            <person name="Xu Y."/>
            <person name="Wang K."/>
            <person name="Zhou Z."/>
            <person name="Wang C."/>
            <person name="Geng S."/>
            <person name="Li B."/>
            <person name="Dong Q."/>
            <person name="Hou Y."/>
            <person name="Wang H."/>
            <person name="Ai P."/>
            <person name="Liu Z."/>
            <person name="Yi F."/>
            <person name="Sun M."/>
            <person name="An G."/>
            <person name="Cheng J."/>
            <person name="Zhang Y."/>
            <person name="Shi Q."/>
            <person name="Xie Y."/>
            <person name="Shi X."/>
            <person name="Chang Y."/>
            <person name="Huang F."/>
            <person name="Chen Y."/>
            <person name="Hong S."/>
            <person name="Mi L."/>
            <person name="Sun Q."/>
            <person name="Zhang L."/>
            <person name="Zhou B."/>
            <person name="Peng R."/>
            <person name="Zhang X."/>
            <person name="Liu F."/>
        </authorList>
    </citation>
    <scope>NUCLEOTIDE SEQUENCE [LARGE SCALE GENOMIC DNA]</scope>
    <source>
        <strain evidence="8">cv. PA1801</strain>
    </source>
</reference>
<feature type="region of interest" description="Disordered" evidence="4">
    <location>
        <begin position="1"/>
        <end position="20"/>
    </location>
</feature>
<dbReference type="Gene3D" id="1.10.600.10">
    <property type="entry name" value="Farnesyl Diphosphate Synthase"/>
    <property type="match status" value="1"/>
</dbReference>
<evidence type="ECO:0000256" key="1">
    <source>
        <dbReference type="ARBA" id="ARBA00022723"/>
    </source>
</evidence>
<evidence type="ECO:0000259" key="5">
    <source>
        <dbReference type="Pfam" id="PF01397"/>
    </source>
</evidence>